<proteinExistence type="predicted"/>
<organism evidence="1 2">
    <name type="scientific">Aquimarina spongiae</name>
    <dbReference type="NCBI Taxonomy" id="570521"/>
    <lineage>
        <taxon>Bacteria</taxon>
        <taxon>Pseudomonadati</taxon>
        <taxon>Bacteroidota</taxon>
        <taxon>Flavobacteriia</taxon>
        <taxon>Flavobacteriales</taxon>
        <taxon>Flavobacteriaceae</taxon>
        <taxon>Aquimarina</taxon>
    </lineage>
</organism>
<sequence>MKKSRKIKLNLDKQTISKLGQKAIKGGQHYTCTPTCTQTALHSRCGNLQCY</sequence>
<evidence type="ECO:0000313" key="2">
    <source>
        <dbReference type="Proteomes" id="UP000184432"/>
    </source>
</evidence>
<dbReference type="Proteomes" id="UP000184432">
    <property type="component" value="Unassembled WGS sequence"/>
</dbReference>
<accession>A0A1M6IUN3</accession>
<gene>
    <name evidence="1" type="ORF">SAMN04488508_10879</name>
</gene>
<protein>
    <submittedName>
        <fullName evidence="1">Uncharacterized protein</fullName>
    </submittedName>
</protein>
<dbReference type="AlphaFoldDB" id="A0A1M6IUN3"/>
<name>A0A1M6IUN3_9FLAO</name>
<reference evidence="2" key="1">
    <citation type="submission" date="2016-11" db="EMBL/GenBank/DDBJ databases">
        <authorList>
            <person name="Varghese N."/>
            <person name="Submissions S."/>
        </authorList>
    </citation>
    <scope>NUCLEOTIDE SEQUENCE [LARGE SCALE GENOMIC DNA]</scope>
    <source>
        <strain evidence="2">DSM 22623</strain>
    </source>
</reference>
<evidence type="ECO:0000313" key="1">
    <source>
        <dbReference type="EMBL" id="SHJ38163.1"/>
    </source>
</evidence>
<dbReference type="EMBL" id="FQYP01000008">
    <property type="protein sequence ID" value="SHJ38163.1"/>
    <property type="molecule type" value="Genomic_DNA"/>
</dbReference>
<dbReference type="STRING" id="570521.SAMN04488508_10879"/>
<keyword evidence="2" id="KW-1185">Reference proteome</keyword>